<comment type="caution">
    <text evidence="2">The sequence shown here is derived from an EMBL/GenBank/DDBJ whole genome shotgun (WGS) entry which is preliminary data.</text>
</comment>
<dbReference type="RefSeq" id="WP_117894451.1">
    <property type="nucleotide sequence ID" value="NZ_CABJCV010000005.1"/>
</dbReference>
<dbReference type="Gene3D" id="3.90.550.10">
    <property type="entry name" value="Spore Coat Polysaccharide Biosynthesis Protein SpsA, Chain A"/>
    <property type="match status" value="1"/>
</dbReference>
<feature type="domain" description="Glycosyltransferase 2-like" evidence="1">
    <location>
        <begin position="5"/>
        <end position="125"/>
    </location>
</feature>
<dbReference type="GeneID" id="83014923"/>
<gene>
    <name evidence="2" type="ORF">DWY25_05835</name>
</gene>
<dbReference type="EMBL" id="QRUP01000005">
    <property type="protein sequence ID" value="RGR75295.1"/>
    <property type="molecule type" value="Genomic_DNA"/>
</dbReference>
<dbReference type="InterPro" id="IPR001173">
    <property type="entry name" value="Glyco_trans_2-like"/>
</dbReference>
<evidence type="ECO:0000259" key="1">
    <source>
        <dbReference type="Pfam" id="PF00535"/>
    </source>
</evidence>
<dbReference type="PANTHER" id="PTHR43630">
    <property type="entry name" value="POLY-BETA-1,6-N-ACETYL-D-GLUCOSAMINE SYNTHASE"/>
    <property type="match status" value="1"/>
</dbReference>
<dbReference type="AlphaFoldDB" id="A0A412G403"/>
<dbReference type="InterPro" id="IPR011990">
    <property type="entry name" value="TPR-like_helical_dom_sf"/>
</dbReference>
<dbReference type="CDD" id="cd02511">
    <property type="entry name" value="Beta4Glucosyltransferase"/>
    <property type="match status" value="1"/>
</dbReference>
<organism evidence="2 3">
    <name type="scientific">Holdemania filiformis</name>
    <dbReference type="NCBI Taxonomy" id="61171"/>
    <lineage>
        <taxon>Bacteria</taxon>
        <taxon>Bacillati</taxon>
        <taxon>Bacillota</taxon>
        <taxon>Erysipelotrichia</taxon>
        <taxon>Erysipelotrichales</taxon>
        <taxon>Erysipelotrichaceae</taxon>
        <taxon>Holdemania</taxon>
    </lineage>
</organism>
<dbReference type="Proteomes" id="UP000284178">
    <property type="component" value="Unassembled WGS sequence"/>
</dbReference>
<dbReference type="Pfam" id="PF00535">
    <property type="entry name" value="Glycos_transf_2"/>
    <property type="match status" value="1"/>
</dbReference>
<keyword evidence="3" id="KW-1185">Reference proteome</keyword>
<dbReference type="SUPFAM" id="SSF81901">
    <property type="entry name" value="HCP-like"/>
    <property type="match status" value="1"/>
</dbReference>
<sequence length="360" mass="42321">MITISLCMIVKNEEDVLDRCLSSVEKAVDELVIVDTGSVDQTRAIAERHHAKIYEFPWIDDFAAARNYAFDQATQDFILWLDADDILPADQLDKLIALKQTLDERCDMVIMQYRTSFDKEGRPTFCFPRERLIRRKAHLRWKGAVHETIPFVPRRYVSDIAIEHHKLHCADPQRNLRILEKLKQAGTMDTRQRYYYARELADHQRYEEALSEYELFLMDPAGWSENKIDACLSMARCWHALKQRQKEFSSLIQAFRYAPPRGEICCGLGRYFFIEKNWECAVFWYQLATTLPLPLDRGGFVNLDCYGYIPWIWLCCCYDQMQKWDEAWQANEKAGALKPNDASYLHNRAYLKQKRESGKA</sequence>
<keyword evidence="2" id="KW-0808">Transferase</keyword>
<protein>
    <submittedName>
        <fullName evidence="2">Glycosyltransferase</fullName>
    </submittedName>
</protein>
<dbReference type="InterPro" id="IPR029044">
    <property type="entry name" value="Nucleotide-diphossugar_trans"/>
</dbReference>
<dbReference type="SUPFAM" id="SSF53448">
    <property type="entry name" value="Nucleotide-diphospho-sugar transferases"/>
    <property type="match status" value="1"/>
</dbReference>
<evidence type="ECO:0000313" key="3">
    <source>
        <dbReference type="Proteomes" id="UP000284178"/>
    </source>
</evidence>
<dbReference type="PANTHER" id="PTHR43630:SF2">
    <property type="entry name" value="GLYCOSYLTRANSFERASE"/>
    <property type="match status" value="1"/>
</dbReference>
<dbReference type="Gene3D" id="1.25.40.10">
    <property type="entry name" value="Tetratricopeptide repeat domain"/>
    <property type="match status" value="1"/>
</dbReference>
<evidence type="ECO:0000313" key="2">
    <source>
        <dbReference type="EMBL" id="RGR75295.1"/>
    </source>
</evidence>
<name>A0A412G403_9FIRM</name>
<reference evidence="2 3" key="1">
    <citation type="submission" date="2018-08" db="EMBL/GenBank/DDBJ databases">
        <title>A genome reference for cultivated species of the human gut microbiota.</title>
        <authorList>
            <person name="Zou Y."/>
            <person name="Xue W."/>
            <person name="Luo G."/>
        </authorList>
    </citation>
    <scope>NUCLEOTIDE SEQUENCE [LARGE SCALE GENOMIC DNA]</scope>
    <source>
        <strain evidence="2 3">AF24-29</strain>
    </source>
</reference>
<proteinExistence type="predicted"/>
<accession>A0A412G403</accession>
<dbReference type="GO" id="GO:0016740">
    <property type="term" value="F:transferase activity"/>
    <property type="evidence" value="ECO:0007669"/>
    <property type="project" value="UniProtKB-KW"/>
</dbReference>